<dbReference type="PANTHER" id="PTHR12205:SF0">
    <property type="entry name" value="CENTROMERE_KINETOCHORE PROTEIN ZW10 HOMOLOG"/>
    <property type="match status" value="1"/>
</dbReference>
<dbReference type="AlphaFoldDB" id="A0AAD5XJE5"/>
<proteinExistence type="predicted"/>
<dbReference type="Pfam" id="PF20665">
    <property type="entry name" value="Zw10_middle"/>
    <property type="match status" value="1"/>
</dbReference>
<gene>
    <name evidence="4" type="primary">ZW10_2</name>
    <name evidence="4" type="ORF">HK100_002977</name>
</gene>
<name>A0AAD5XJE5_9FUNG</name>
<dbReference type="InterPro" id="IPR046362">
    <property type="entry name" value="Zw10/DSL1_C_sf"/>
</dbReference>
<dbReference type="Proteomes" id="UP001211907">
    <property type="component" value="Unassembled WGS sequence"/>
</dbReference>
<organism evidence="4 5">
    <name type="scientific">Physocladia obscura</name>
    <dbReference type="NCBI Taxonomy" id="109957"/>
    <lineage>
        <taxon>Eukaryota</taxon>
        <taxon>Fungi</taxon>
        <taxon>Fungi incertae sedis</taxon>
        <taxon>Chytridiomycota</taxon>
        <taxon>Chytridiomycota incertae sedis</taxon>
        <taxon>Chytridiomycetes</taxon>
        <taxon>Chytridiales</taxon>
        <taxon>Chytriomycetaceae</taxon>
        <taxon>Physocladia</taxon>
    </lineage>
</organism>
<feature type="domain" description="Centromere/kinetochore protein zw10 middle" evidence="1">
    <location>
        <begin position="266"/>
        <end position="439"/>
    </location>
</feature>
<dbReference type="InterPro" id="IPR055148">
    <property type="entry name" value="ZW10_C_2"/>
</dbReference>
<protein>
    <submittedName>
        <fullName evidence="4">Centromere/kinetochore protein zw10</fullName>
    </submittedName>
</protein>
<sequence>MNNENKQQLLFLFVAALDQENSNKNIEQHSETIESLLERLWIPAVDTIDSNQIPSTNILSEEPYGIAVSTNSLQLCIDAVERRMRDVKHQIEQYIAANQSDHENLLREAILARTKIIETTAALKKRAILIQHPETGLLNIRKAELFAEMERVRIADEVRHAQIAHEKVDEFKVAAEACVSILTDFGDLADAVDALKELELKMPDMTDCEHILSKEQQQNIYRKTQKMVIDRAEDAFLNSFVIEFSENSIYVSTKSVVQVQKTKLYADFSRSLLRAVAKPIILNPNSEISFSTHQQRLNENIVTTEKMEIQLRSLSKLEHSLENTFLKLFQVFEFVKRGLFAESLPSQELVQLIWPDFASLIIDSLMTPLIPTTPDSLRDFPKRVAAPSADFEGSIHDAGWAPVEGVETADWKYLTRFCLTIETHYCMARWNEFMEAGRNSILLQDFELVQVGDGQRNFDDDAVDSFVELTEFIESNILPSYTHAESPELSAVYPIGSTAVELLGSNLTLFPECSITLRASKIIQYIETILNEATNSSSGVSSYCSSRLYLLTRDLVTLDQSLAPVKYKTRINRLPQFAVLYHNDCLYMAHRLMEFGRAYRRALTTRFGDDALLKGDEVGYIDLAARYRKLGIQSFNQQLVTSTNGLSMANQSRFTQVSKMFAQVSHSINQLSSVWAPPLSPPFFHTRIIAGLISWAFDAVTVEILEMVDIGEEESHWLNGILIQFDESCLRLVGGLKMMRELAGASYSKFRKVTAMLVMNFAGIMELFRGGQFLGKNEEGGKEEFGLDEFSRDELVGLVRALFSDTPLRQNNISEILEGRR</sequence>
<dbReference type="Pfam" id="PF22766">
    <property type="entry name" value="ZW10_C2"/>
    <property type="match status" value="1"/>
</dbReference>
<dbReference type="EMBL" id="JADGJH010000171">
    <property type="protein sequence ID" value="KAJ3135206.1"/>
    <property type="molecule type" value="Genomic_DNA"/>
</dbReference>
<feature type="domain" description="Centromere/kinetochore protein zw10 C-terminal" evidence="2">
    <location>
        <begin position="509"/>
        <end position="645"/>
    </location>
</feature>
<feature type="domain" description="ZW10 C-terminal helical" evidence="3">
    <location>
        <begin position="660"/>
        <end position="816"/>
    </location>
</feature>
<evidence type="ECO:0000259" key="1">
    <source>
        <dbReference type="Pfam" id="PF20665"/>
    </source>
</evidence>
<dbReference type="Gene3D" id="1.10.357.150">
    <property type="match status" value="1"/>
</dbReference>
<reference evidence="4" key="1">
    <citation type="submission" date="2020-05" db="EMBL/GenBank/DDBJ databases">
        <title>Phylogenomic resolution of chytrid fungi.</title>
        <authorList>
            <person name="Stajich J.E."/>
            <person name="Amses K."/>
            <person name="Simmons R."/>
            <person name="Seto K."/>
            <person name="Myers J."/>
            <person name="Bonds A."/>
            <person name="Quandt C.A."/>
            <person name="Barry K."/>
            <person name="Liu P."/>
            <person name="Grigoriev I."/>
            <person name="Longcore J.E."/>
            <person name="James T.Y."/>
        </authorList>
    </citation>
    <scope>NUCLEOTIDE SEQUENCE</scope>
    <source>
        <strain evidence="4">JEL0513</strain>
    </source>
</reference>
<dbReference type="GO" id="GO:1990423">
    <property type="term" value="C:RZZ complex"/>
    <property type="evidence" value="ECO:0007669"/>
    <property type="project" value="TreeGrafter"/>
</dbReference>
<dbReference type="InterPro" id="IPR048343">
    <property type="entry name" value="ZW10_C"/>
</dbReference>
<evidence type="ECO:0000313" key="5">
    <source>
        <dbReference type="Proteomes" id="UP001211907"/>
    </source>
</evidence>
<dbReference type="Pfam" id="PF20666">
    <property type="entry name" value="ZW10_C"/>
    <property type="match status" value="1"/>
</dbReference>
<evidence type="ECO:0000259" key="2">
    <source>
        <dbReference type="Pfam" id="PF20666"/>
    </source>
</evidence>
<dbReference type="GO" id="GO:0007094">
    <property type="term" value="P:mitotic spindle assembly checkpoint signaling"/>
    <property type="evidence" value="ECO:0007669"/>
    <property type="project" value="TreeGrafter"/>
</dbReference>
<dbReference type="GO" id="GO:0006888">
    <property type="term" value="P:endoplasmic reticulum to Golgi vesicle-mediated transport"/>
    <property type="evidence" value="ECO:0007669"/>
    <property type="project" value="TreeGrafter"/>
</dbReference>
<accession>A0AAD5XJE5</accession>
<evidence type="ECO:0000313" key="4">
    <source>
        <dbReference type="EMBL" id="KAJ3135206.1"/>
    </source>
</evidence>
<keyword evidence="5" id="KW-1185">Reference proteome</keyword>
<dbReference type="InterPro" id="IPR048344">
    <property type="entry name" value="Zw10_middle"/>
</dbReference>
<dbReference type="GO" id="GO:0005737">
    <property type="term" value="C:cytoplasm"/>
    <property type="evidence" value="ECO:0007669"/>
    <property type="project" value="GOC"/>
</dbReference>
<comment type="caution">
    <text evidence="4">The sequence shown here is derived from an EMBL/GenBank/DDBJ whole genome shotgun (WGS) entry which is preliminary data.</text>
</comment>
<evidence type="ECO:0000259" key="3">
    <source>
        <dbReference type="Pfam" id="PF22766"/>
    </source>
</evidence>
<dbReference type="PANTHER" id="PTHR12205">
    <property type="entry name" value="CENTROMERE/KINETOCHORE PROTEIN ZW10"/>
    <property type="match status" value="1"/>
</dbReference>